<dbReference type="Pfam" id="PF22461">
    <property type="entry name" value="SLBB_2"/>
    <property type="match status" value="2"/>
</dbReference>
<organism evidence="19 20">
    <name type="scientific">Neisseria oralis</name>
    <dbReference type="NCBI Taxonomy" id="1107316"/>
    <lineage>
        <taxon>Bacteria</taxon>
        <taxon>Pseudomonadati</taxon>
        <taxon>Pseudomonadota</taxon>
        <taxon>Betaproteobacteria</taxon>
        <taxon>Neisseriales</taxon>
        <taxon>Neisseriaceae</taxon>
        <taxon>Neisseria</taxon>
    </lineage>
</organism>
<evidence type="ECO:0000256" key="2">
    <source>
        <dbReference type="ARBA" id="ARBA00009450"/>
    </source>
</evidence>
<dbReference type="RefSeq" id="WP_009174628.1">
    <property type="nucleotide sequence ID" value="NZ_CAUJQB010000021.1"/>
</dbReference>
<protein>
    <submittedName>
        <fullName evidence="19">Polysaccharide export protein</fullName>
    </submittedName>
</protein>
<reference evidence="19 20" key="1">
    <citation type="submission" date="2024-11" db="EMBL/GenBank/DDBJ databases">
        <authorList>
            <person name="Mikucki A.G."/>
            <person name="Kahler C.M."/>
        </authorList>
    </citation>
    <scope>NUCLEOTIDE SEQUENCE [LARGE SCALE GENOMIC DNA]</scope>
    <source>
        <strain evidence="19 20">EXNM717</strain>
    </source>
</reference>
<name>A0ABW8Q2D1_9NEIS</name>
<gene>
    <name evidence="19" type="ORF">ACI43T_04280</name>
</gene>
<sequence length="377" mass="41020">MQKPSLICLSLLTLLTACNSTTVIPGSTLKTRNKTVVYTGNETAADTDISKHVAIYPITPGLIARMKEPPVTAQKNDALAREKANYVYRIGSGDVLNVVVWNHNNLNSPTQQNNPQTNQVSKGVWVDERGNITYPLAGQIQAKGKTIEELQNILAGRLKRYLKNPQVAINVTEFRSQRISVAGAVTQAGQQPITNVPLTILDAVNQAGGATAEADTQNIKWTHNGVDRTISLQKLIQYGDLTQNHMLSHGDIVYVPSNSNSKIFVMGEVGRQAALPLGSHGLTLTRALGEVGGMNQSIADATGVFVIRKAFDDVQKPIHVYQLNLRDATAYAMGNEFNLRANDVVYVTAAPVARWNRVVSQLTNSITNVNSLDNTFH</sequence>
<feature type="domain" description="SLBB" evidence="18">
    <location>
        <begin position="262"/>
        <end position="347"/>
    </location>
</feature>
<dbReference type="Gene3D" id="1.20.5.70">
    <property type="match status" value="1"/>
</dbReference>
<evidence type="ECO:0000256" key="9">
    <source>
        <dbReference type="ARBA" id="ARBA00023065"/>
    </source>
</evidence>
<evidence type="ECO:0000256" key="4">
    <source>
        <dbReference type="ARBA" id="ARBA00022452"/>
    </source>
</evidence>
<evidence type="ECO:0000256" key="13">
    <source>
        <dbReference type="ARBA" id="ARBA00023237"/>
    </source>
</evidence>
<evidence type="ECO:0000313" key="20">
    <source>
        <dbReference type="Proteomes" id="UP001621964"/>
    </source>
</evidence>
<dbReference type="PANTHER" id="PTHR33619:SF3">
    <property type="entry name" value="POLYSACCHARIDE EXPORT PROTEIN GFCE-RELATED"/>
    <property type="match status" value="1"/>
</dbReference>
<accession>A0ABW8Q2D1</accession>
<dbReference type="InterPro" id="IPR049712">
    <property type="entry name" value="Poly_export"/>
</dbReference>
<keyword evidence="14" id="KW-0449">Lipoprotein</keyword>
<comment type="caution">
    <text evidence="19">The sequence shown here is derived from an EMBL/GenBank/DDBJ whole genome shotgun (WGS) entry which is preliminary data.</text>
</comment>
<feature type="domain" description="SLBB" evidence="18">
    <location>
        <begin position="177"/>
        <end position="255"/>
    </location>
</feature>
<evidence type="ECO:0000256" key="14">
    <source>
        <dbReference type="ARBA" id="ARBA00023288"/>
    </source>
</evidence>
<evidence type="ECO:0000259" key="17">
    <source>
        <dbReference type="Pfam" id="PF18412"/>
    </source>
</evidence>
<keyword evidence="12" id="KW-0564">Palmitate</keyword>
<dbReference type="NCBIfam" id="NF011658">
    <property type="entry name" value="PRK15078.1"/>
    <property type="match status" value="1"/>
</dbReference>
<dbReference type="PROSITE" id="PS51257">
    <property type="entry name" value="PROKAR_LIPOPROTEIN"/>
    <property type="match status" value="1"/>
</dbReference>
<dbReference type="Pfam" id="PF02563">
    <property type="entry name" value="Poly_export"/>
    <property type="match status" value="1"/>
</dbReference>
<dbReference type="PANTHER" id="PTHR33619">
    <property type="entry name" value="POLYSACCHARIDE EXPORT PROTEIN GFCE-RELATED"/>
    <property type="match status" value="1"/>
</dbReference>
<dbReference type="Proteomes" id="UP001621964">
    <property type="component" value="Unassembled WGS sequence"/>
</dbReference>
<keyword evidence="13" id="KW-0998">Cell outer membrane</keyword>
<dbReference type="InterPro" id="IPR003715">
    <property type="entry name" value="Poly_export_N"/>
</dbReference>
<evidence type="ECO:0000256" key="12">
    <source>
        <dbReference type="ARBA" id="ARBA00023139"/>
    </source>
</evidence>
<keyword evidence="3" id="KW-0813">Transport</keyword>
<dbReference type="EMBL" id="JBJGEB010000003">
    <property type="protein sequence ID" value="MFK7641715.1"/>
    <property type="molecule type" value="Genomic_DNA"/>
</dbReference>
<evidence type="ECO:0000256" key="6">
    <source>
        <dbReference type="ARBA" id="ARBA00022692"/>
    </source>
</evidence>
<evidence type="ECO:0000256" key="15">
    <source>
        <dbReference type="SAM" id="SignalP"/>
    </source>
</evidence>
<keyword evidence="20" id="KW-1185">Reference proteome</keyword>
<dbReference type="Gene3D" id="3.30.1950.10">
    <property type="entry name" value="wza like domain"/>
    <property type="match status" value="1"/>
</dbReference>
<evidence type="ECO:0000256" key="8">
    <source>
        <dbReference type="ARBA" id="ARBA00023047"/>
    </source>
</evidence>
<keyword evidence="4" id="KW-1134">Transmembrane beta strand</keyword>
<keyword evidence="10" id="KW-0626">Porin</keyword>
<evidence type="ECO:0000256" key="11">
    <source>
        <dbReference type="ARBA" id="ARBA00023136"/>
    </source>
</evidence>
<comment type="subcellular location">
    <subcellularLocation>
        <location evidence="1">Cell outer membrane</location>
        <topology evidence="1">Multi-pass membrane protein</topology>
    </subcellularLocation>
</comment>
<keyword evidence="6" id="KW-0812">Transmembrane</keyword>
<feature type="domain" description="Polysaccharide export protein N-terminal" evidence="16">
    <location>
        <begin position="83"/>
        <end position="172"/>
    </location>
</feature>
<evidence type="ECO:0000313" key="19">
    <source>
        <dbReference type="EMBL" id="MFK7641715.1"/>
    </source>
</evidence>
<proteinExistence type="inferred from homology"/>
<dbReference type="Gene3D" id="3.10.560.10">
    <property type="entry name" value="Outer membrane lipoprotein wza domain like"/>
    <property type="match status" value="2"/>
</dbReference>
<evidence type="ECO:0000256" key="7">
    <source>
        <dbReference type="ARBA" id="ARBA00022729"/>
    </source>
</evidence>
<feature type="chain" id="PRO_5045813327" evidence="15">
    <location>
        <begin position="20"/>
        <end position="377"/>
    </location>
</feature>
<evidence type="ECO:0000256" key="5">
    <source>
        <dbReference type="ARBA" id="ARBA00022597"/>
    </source>
</evidence>
<comment type="similarity">
    <text evidence="2">Belongs to the BexD/CtrA/VexA family.</text>
</comment>
<keyword evidence="7 15" id="KW-0732">Signal</keyword>
<evidence type="ECO:0000256" key="3">
    <source>
        <dbReference type="ARBA" id="ARBA00022448"/>
    </source>
</evidence>
<evidence type="ECO:0000259" key="18">
    <source>
        <dbReference type="Pfam" id="PF22461"/>
    </source>
</evidence>
<keyword evidence="8" id="KW-0625">Polysaccharide transport</keyword>
<keyword evidence="9" id="KW-0406">Ion transport</keyword>
<evidence type="ECO:0000259" key="16">
    <source>
        <dbReference type="Pfam" id="PF02563"/>
    </source>
</evidence>
<keyword evidence="5" id="KW-0762">Sugar transport</keyword>
<keyword evidence="11" id="KW-0472">Membrane</keyword>
<evidence type="ECO:0000256" key="1">
    <source>
        <dbReference type="ARBA" id="ARBA00004571"/>
    </source>
</evidence>
<dbReference type="InterPro" id="IPR054765">
    <property type="entry name" value="SLBB_dom"/>
</dbReference>
<feature type="signal peptide" evidence="15">
    <location>
        <begin position="1"/>
        <end position="19"/>
    </location>
</feature>
<dbReference type="Pfam" id="PF18412">
    <property type="entry name" value="Wza_C"/>
    <property type="match status" value="1"/>
</dbReference>
<dbReference type="InterPro" id="IPR040716">
    <property type="entry name" value="Wza_C"/>
</dbReference>
<evidence type="ECO:0000256" key="10">
    <source>
        <dbReference type="ARBA" id="ARBA00023114"/>
    </source>
</evidence>
<feature type="domain" description="Outer-membrane lipoprotein Wza C-terminal" evidence="17">
    <location>
        <begin position="350"/>
        <end position="372"/>
    </location>
</feature>